<evidence type="ECO:0000313" key="5">
    <source>
        <dbReference type="Proteomes" id="UP000756427"/>
    </source>
</evidence>
<feature type="region of interest" description="Disordered" evidence="1">
    <location>
        <begin position="46"/>
        <end position="79"/>
    </location>
</feature>
<evidence type="ECO:0000256" key="1">
    <source>
        <dbReference type="SAM" id="MobiDB-lite"/>
    </source>
</evidence>
<comment type="caution">
    <text evidence="4">The sequence shown here is derived from an EMBL/GenBank/DDBJ whole genome shotgun (WGS) entry which is preliminary data.</text>
</comment>
<accession>A0A930L9R1</accession>
<dbReference type="EMBL" id="JABZXR010000009">
    <property type="protein sequence ID" value="MBF1663520.1"/>
    <property type="molecule type" value="Genomic_DNA"/>
</dbReference>
<feature type="signal peptide" evidence="2">
    <location>
        <begin position="1"/>
        <end position="47"/>
    </location>
</feature>
<feature type="domain" description="SLH" evidence="3">
    <location>
        <begin position="945"/>
        <end position="1008"/>
    </location>
</feature>
<evidence type="ECO:0000256" key="2">
    <source>
        <dbReference type="SAM" id="SignalP"/>
    </source>
</evidence>
<dbReference type="RefSeq" id="WP_303975437.1">
    <property type="nucleotide sequence ID" value="NZ_JABZXR010000009.1"/>
</dbReference>
<organism evidence="4 5">
    <name type="scientific">Rothia mucilaginosa</name>
    <dbReference type="NCBI Taxonomy" id="43675"/>
    <lineage>
        <taxon>Bacteria</taxon>
        <taxon>Bacillati</taxon>
        <taxon>Actinomycetota</taxon>
        <taxon>Actinomycetes</taxon>
        <taxon>Micrococcales</taxon>
        <taxon>Micrococcaceae</taxon>
        <taxon>Rothia</taxon>
    </lineage>
</organism>
<reference evidence="4" key="1">
    <citation type="submission" date="2020-04" db="EMBL/GenBank/DDBJ databases">
        <title>Deep metagenomics examines the oral microbiome during advanced dental caries in children, revealing novel taxa and co-occurrences with host molecules.</title>
        <authorList>
            <person name="Baker J.L."/>
            <person name="Morton J.T."/>
            <person name="Dinis M."/>
            <person name="Alvarez R."/>
            <person name="Tran N.C."/>
            <person name="Knight R."/>
            <person name="Edlund A."/>
        </authorList>
    </citation>
    <scope>NUCLEOTIDE SEQUENCE</scope>
    <source>
        <strain evidence="4">JCVI_44_bin.2</strain>
    </source>
</reference>
<feature type="region of interest" description="Disordered" evidence="1">
    <location>
        <begin position="1"/>
        <end position="22"/>
    </location>
</feature>
<sequence length="1094" mass="119891">MMSSFFAPRGAPHHSDTPRHPASARALSLSLLLGLSPLVGVTPAALAAPDQPAPTSPAQQADTQQAGKQQAALQAAPVQNAPVQNAPVQGDQQDASLPTLRVSSGSLDILHGGTVHVEGTGLSPEFLAHHELRSLTIAPKGSSTYANPYQKVDHRGLVFDAPKPAADGSFSADLTVPANSLPANLEYEVILTYRPVDDAHPYAWNTEDRVRTALPVEFNLPKAALPSITYDVSAISEEQIASGQPVEVTLTGTGFQDVSSVKFTLSEHDEQGKVTNDNVASLGELKAPDTEENQRIFKGLIPNGYFQKKVTIPAGVLKSGKGYSLGVSGVETHGWAKLTRKFPFVPVGDNPARMVYQDNSFRNTLPKVSVAAQNFDPGQDRVYKVTISNISPEVDLGYYLDSVSIYNATSGEQGSFARIDVASQYDKRDELVTRNADGTLTVEVEYKVHGDSYNRPSSRGSMAEVRVVFSDSKYSYGSHKFTVSAQLPMAPLAADAVDWENPANVQLKVDSGTLNISQGGTVSVTTSPLSPEFRKKYTFYELALVERGSVYVYAEHNSYEPLDEYGGMLKDLVHQVRENPDGSLTYTFKVPPQYVEAADGELFDVVMTYYPSDETEPEPSSRSNRLYARAHIDTVQDAQPTRGTYTFSQSAIDDPWKDTTLRVEGRHILSQASEMVGNDWPVIAIYEADPATGKMVGEPVFTQRDDYTYYGVNTRWFRNNYFSAELKIPAGTLKPGKLYFIGMYGNGLPYPGMEDSPGSMLNDVAEFLPVRAPEHDSTGPALHLGSVGLNPYARTNLFTARATGLFAQGEGSYRLSVQHVDEQGRLTGQTVFQQAIPADLIKDGRVELNLTITQQLSYSGAYRLVLEKVTPGKDGAGESVEQLAVEDIPLKLTREDELQAAEQWFANRDILPNPSPMSWHSGMTRHDVTVSLYRLAGSPKVELPDFSPYADVATNDPDYAAYIWARQKGITFGWADGKFHPEAKLSTPSTVAFMYRYQKAMGHVTPKAPTSASLPRSSSVPGNQGAPRSASGWQHKVRQGSAFWREAQWAVDYRMWGYRVDGEYVYEDFDRSFVSSGDLKLMLYRMEHGGSHLK</sequence>
<dbReference type="Proteomes" id="UP000756427">
    <property type="component" value="Unassembled WGS sequence"/>
</dbReference>
<dbReference type="PROSITE" id="PS51272">
    <property type="entry name" value="SLH"/>
    <property type="match status" value="1"/>
</dbReference>
<dbReference type="AlphaFoldDB" id="A0A930L9R1"/>
<proteinExistence type="predicted"/>
<feature type="compositionally biased region" description="Low complexity" evidence="1">
    <location>
        <begin position="58"/>
        <end position="76"/>
    </location>
</feature>
<evidence type="ECO:0000313" key="4">
    <source>
        <dbReference type="EMBL" id="MBF1663520.1"/>
    </source>
</evidence>
<feature type="compositionally biased region" description="Polar residues" evidence="1">
    <location>
        <begin position="1008"/>
        <end position="1022"/>
    </location>
</feature>
<name>A0A930L9R1_9MICC</name>
<dbReference type="InterPro" id="IPR001119">
    <property type="entry name" value="SLH_dom"/>
</dbReference>
<keyword evidence="2" id="KW-0732">Signal</keyword>
<gene>
    <name evidence="4" type="ORF">HXO64_03075</name>
</gene>
<evidence type="ECO:0000259" key="3">
    <source>
        <dbReference type="PROSITE" id="PS51272"/>
    </source>
</evidence>
<feature type="chain" id="PRO_5036720685" evidence="2">
    <location>
        <begin position="48"/>
        <end position="1094"/>
    </location>
</feature>
<protein>
    <submittedName>
        <fullName evidence="4">Siroheme synthase</fullName>
    </submittedName>
</protein>
<feature type="region of interest" description="Disordered" evidence="1">
    <location>
        <begin position="1006"/>
        <end position="1034"/>
    </location>
</feature>